<proteinExistence type="predicted"/>
<feature type="transmembrane region" description="Helical" evidence="1">
    <location>
        <begin position="86"/>
        <end position="108"/>
    </location>
</feature>
<comment type="caution">
    <text evidence="4">The sequence shown here is derived from an EMBL/GenBank/DDBJ whole genome shotgun (WGS) entry which is preliminary data.</text>
</comment>
<evidence type="ECO:0000313" key="5">
    <source>
        <dbReference type="Proteomes" id="UP001199816"/>
    </source>
</evidence>
<organism evidence="4 5">
    <name type="scientific">Niabella pedocola</name>
    <dbReference type="NCBI Taxonomy" id="1752077"/>
    <lineage>
        <taxon>Bacteria</taxon>
        <taxon>Pseudomonadati</taxon>
        <taxon>Bacteroidota</taxon>
        <taxon>Chitinophagia</taxon>
        <taxon>Chitinophagales</taxon>
        <taxon>Chitinophagaceae</taxon>
        <taxon>Niabella</taxon>
    </lineage>
</organism>
<keyword evidence="1" id="KW-0812">Transmembrane</keyword>
<dbReference type="Pfam" id="PF04773">
    <property type="entry name" value="FecR"/>
    <property type="match status" value="1"/>
</dbReference>
<dbReference type="EMBL" id="JAJNEC010000005">
    <property type="protein sequence ID" value="MCD2424611.1"/>
    <property type="molecule type" value="Genomic_DNA"/>
</dbReference>
<protein>
    <submittedName>
        <fullName evidence="4">DUF4974 domain-containing protein</fullName>
    </submittedName>
</protein>
<dbReference type="Gene3D" id="3.55.50.30">
    <property type="match status" value="1"/>
</dbReference>
<dbReference type="InterPro" id="IPR012373">
    <property type="entry name" value="Ferrdict_sens_TM"/>
</dbReference>
<dbReference type="Gene3D" id="2.60.120.1440">
    <property type="match status" value="1"/>
</dbReference>
<dbReference type="InterPro" id="IPR006860">
    <property type="entry name" value="FecR"/>
</dbReference>
<keyword evidence="5" id="KW-1185">Reference proteome</keyword>
<keyword evidence="1" id="KW-1133">Transmembrane helix</keyword>
<gene>
    <name evidence="4" type="ORF">LQ567_17655</name>
</gene>
<dbReference type="PANTHER" id="PTHR30273">
    <property type="entry name" value="PERIPLASMIC SIGNAL SENSOR AND SIGMA FACTOR ACTIVATOR FECR-RELATED"/>
    <property type="match status" value="1"/>
</dbReference>
<evidence type="ECO:0000313" key="4">
    <source>
        <dbReference type="EMBL" id="MCD2424611.1"/>
    </source>
</evidence>
<evidence type="ECO:0000259" key="3">
    <source>
        <dbReference type="Pfam" id="PF16344"/>
    </source>
</evidence>
<evidence type="ECO:0000256" key="1">
    <source>
        <dbReference type="SAM" id="Phobius"/>
    </source>
</evidence>
<evidence type="ECO:0000259" key="2">
    <source>
        <dbReference type="Pfam" id="PF04773"/>
    </source>
</evidence>
<sequence>MTSAAGRLTELFHKQLEGTLTEAERQELFSYAMREELQPVLRKLVHAAWHKTGDAADLPPEKAAKMLEQILAGSGKPALARRGRTVWMKWTAVAAAFILVIFSAIFWYSRNQKAVDSAASPVALQDVKPGTNGAMLTLSDGRQVALDSLGSHVIEDGSGAEAVLKNGRLQYEGQAAGAPVRHTVSTPRGKQFELVLPDGSKAWLNSASSISYPTAFTGPLREVSISGEVYFEVTKQSSGTPFIVSCNHQKVTVLGTHFNVNSYPDNAEVKTTLLEGKVRVQSDQHPSEKILNPGQQSIVAANAPIQVQDADIDQVMAWKMGYFNFSNTPFPEIMQQLSRWYDIDVKYEGKVPRVEFEGKLNRAVNLSRVLEFFKDSGIRFRMENKTLVIY</sequence>
<dbReference type="RefSeq" id="WP_231006756.1">
    <property type="nucleotide sequence ID" value="NZ_JAJNEC010000005.1"/>
</dbReference>
<feature type="domain" description="FecR protein" evidence="2">
    <location>
        <begin position="183"/>
        <end position="279"/>
    </location>
</feature>
<dbReference type="Proteomes" id="UP001199816">
    <property type="component" value="Unassembled WGS sequence"/>
</dbReference>
<dbReference type="PANTHER" id="PTHR30273:SF2">
    <property type="entry name" value="PROTEIN FECR"/>
    <property type="match status" value="1"/>
</dbReference>
<reference evidence="4 5" key="1">
    <citation type="submission" date="2021-11" db="EMBL/GenBank/DDBJ databases">
        <title>Genomic of Niabella pedocola.</title>
        <authorList>
            <person name="Wu T."/>
        </authorList>
    </citation>
    <scope>NUCLEOTIDE SEQUENCE [LARGE SCALE GENOMIC DNA]</scope>
    <source>
        <strain evidence="4 5">JCM 31011</strain>
    </source>
</reference>
<feature type="domain" description="Protein FecR C-terminal" evidence="3">
    <location>
        <begin position="322"/>
        <end position="389"/>
    </location>
</feature>
<dbReference type="Pfam" id="PF16344">
    <property type="entry name" value="FecR_C"/>
    <property type="match status" value="1"/>
</dbReference>
<name>A0ABS8PXG3_9BACT</name>
<dbReference type="InterPro" id="IPR032508">
    <property type="entry name" value="FecR_C"/>
</dbReference>
<keyword evidence="1" id="KW-0472">Membrane</keyword>
<accession>A0ABS8PXG3</accession>